<dbReference type="RefSeq" id="WP_073091076.1">
    <property type="nucleotide sequence ID" value="NZ_FRBC01000021.1"/>
</dbReference>
<dbReference type="Gene3D" id="3.20.20.80">
    <property type="entry name" value="Glycosidases"/>
    <property type="match status" value="1"/>
</dbReference>
<dbReference type="OrthoDB" id="9778320at2"/>
<evidence type="ECO:0000259" key="3">
    <source>
        <dbReference type="PROSITE" id="PS51677"/>
    </source>
</evidence>
<reference evidence="4 5" key="1">
    <citation type="submission" date="2016-11" db="EMBL/GenBank/DDBJ databases">
        <authorList>
            <person name="Jaros S."/>
            <person name="Januszkiewicz K."/>
            <person name="Wedrychowicz H."/>
        </authorList>
    </citation>
    <scope>NUCLEOTIDE SEQUENCE [LARGE SCALE GENOMIC DNA]</scope>
    <source>
        <strain evidence="4 5">HD4</strain>
    </source>
</reference>
<dbReference type="InterPro" id="IPR032772">
    <property type="entry name" value="PGA_deacetylase_PgaB_C"/>
</dbReference>
<dbReference type="Pfam" id="PF01522">
    <property type="entry name" value="Polysacc_deac_1"/>
    <property type="match status" value="1"/>
</dbReference>
<dbReference type="InterPro" id="IPR051398">
    <property type="entry name" value="Polysacch_Deacetylase"/>
</dbReference>
<gene>
    <name evidence="4" type="ORF">SAMN05216582_1218</name>
</gene>
<proteinExistence type="predicted"/>
<protein>
    <submittedName>
        <fullName evidence="4">Biofilm PGA synthesis lipoprotein PgaB</fullName>
    </submittedName>
</protein>
<keyword evidence="4" id="KW-0449">Lipoprotein</keyword>
<dbReference type="SUPFAM" id="SSF88713">
    <property type="entry name" value="Glycoside hydrolase/deacetylase"/>
    <property type="match status" value="1"/>
</dbReference>
<dbReference type="GO" id="GO:0016810">
    <property type="term" value="F:hydrolase activity, acting on carbon-nitrogen (but not peptide) bonds"/>
    <property type="evidence" value="ECO:0007669"/>
    <property type="project" value="InterPro"/>
</dbReference>
<sequence length="610" mass="69651">MIRKIMVGLICLLCLGGLIWGRAEAAVAIFCYHEVDRANDDFAVSHQQLEQQLKYMKKQGYHFVSLDEYLRYTKGELALPEKSVMITFDDGYRSFYTKVYPLLQKYQIPGMLAIVSSWTNHEEKPNDVRDTASWEELREMEASGLVTVVSHTHAMHKQQAINPQGGRNGVVGSHLYADGQYESDAEYQARIQHDIDEVQRLFQEKLGHKSRAMVWPYGIYTKEAVDIAIASGMEGTFLLDGGVNEPGEDARIYARRMIMERDVTTAKLQKLLTVDHDAWNTKKLRMAQVDLDNICSDDSAAYERNVKAMLDNLQSNNINVVALQAFADPDGDGNVEKVYFKNREIPVEADIFNDVANRLEQQGFTVLAWLPVLNYQDFIKDDNSNAVKSRGEKGWYHRLSPFAVEDLQKVNGLFYDLAANTQIDGVLLQDDLYLNQDEDVSQPAQTAYREQFGQDLLTAVKDKKQQPAITRWKIAALDKAADDALAAFKKVRPHAIVMRDIYAGALLYPGAETWLGQSYADYLRKYDYTVVMAYPFMDKEEEPYEYLRKVAQAVKAANGTDKTIVKIQSFDWEADKWLDADVFAKQLKTLQRAGMKNLGYYPLGFYHWER</sequence>
<dbReference type="AlphaFoldDB" id="A0A1M6VWH2"/>
<dbReference type="NCBIfam" id="TIGR03938">
    <property type="entry name" value="deacetyl_PgaB"/>
    <property type="match status" value="1"/>
</dbReference>
<evidence type="ECO:0000256" key="2">
    <source>
        <dbReference type="ARBA" id="ARBA00022729"/>
    </source>
</evidence>
<comment type="subcellular location">
    <subcellularLocation>
        <location evidence="1">Secreted</location>
    </subcellularLocation>
</comment>
<feature type="domain" description="NodB homology" evidence="3">
    <location>
        <begin position="82"/>
        <end position="321"/>
    </location>
</feature>
<keyword evidence="2" id="KW-0732">Signal</keyword>
<dbReference type="Pfam" id="PF14883">
    <property type="entry name" value="GHL13"/>
    <property type="match status" value="1"/>
</dbReference>
<name>A0A1M6VWH2_SELRU</name>
<dbReference type="GO" id="GO:0005576">
    <property type="term" value="C:extracellular region"/>
    <property type="evidence" value="ECO:0007669"/>
    <property type="project" value="UniProtKB-SubCell"/>
</dbReference>
<dbReference type="PANTHER" id="PTHR34216">
    <property type="match status" value="1"/>
</dbReference>
<dbReference type="PANTHER" id="PTHR34216:SF3">
    <property type="entry name" value="POLY-BETA-1,6-N-ACETYL-D-GLUCOSAMINE N-DEACETYLASE"/>
    <property type="match status" value="1"/>
</dbReference>
<dbReference type="GO" id="GO:0005975">
    <property type="term" value="P:carbohydrate metabolic process"/>
    <property type="evidence" value="ECO:0007669"/>
    <property type="project" value="InterPro"/>
</dbReference>
<accession>A0A1M6VWH2</accession>
<dbReference type="InterPro" id="IPR002509">
    <property type="entry name" value="NODB_dom"/>
</dbReference>
<dbReference type="GO" id="GO:0043708">
    <property type="term" value="P:cell adhesion involved in biofilm formation"/>
    <property type="evidence" value="ECO:0007669"/>
    <property type="project" value="InterPro"/>
</dbReference>
<organism evidence="4 5">
    <name type="scientific">Selenomonas ruminantium</name>
    <dbReference type="NCBI Taxonomy" id="971"/>
    <lineage>
        <taxon>Bacteria</taxon>
        <taxon>Bacillati</taxon>
        <taxon>Bacillota</taxon>
        <taxon>Negativicutes</taxon>
        <taxon>Selenomonadales</taxon>
        <taxon>Selenomonadaceae</taxon>
        <taxon>Selenomonas</taxon>
    </lineage>
</organism>
<evidence type="ECO:0000256" key="1">
    <source>
        <dbReference type="ARBA" id="ARBA00004613"/>
    </source>
</evidence>
<dbReference type="EMBL" id="FRBC01000021">
    <property type="protein sequence ID" value="SHK85774.1"/>
    <property type="molecule type" value="Genomic_DNA"/>
</dbReference>
<evidence type="ECO:0000313" key="4">
    <source>
        <dbReference type="EMBL" id="SHK85774.1"/>
    </source>
</evidence>
<dbReference type="Gene3D" id="3.20.20.370">
    <property type="entry name" value="Glycoside hydrolase/deacetylase"/>
    <property type="match status" value="1"/>
</dbReference>
<evidence type="ECO:0000313" key="5">
    <source>
        <dbReference type="Proteomes" id="UP000184263"/>
    </source>
</evidence>
<dbReference type="PROSITE" id="PS51677">
    <property type="entry name" value="NODB"/>
    <property type="match status" value="1"/>
</dbReference>
<dbReference type="InterPro" id="IPR011330">
    <property type="entry name" value="Glyco_hydro/deAcase_b/a-brl"/>
</dbReference>
<dbReference type="InterPro" id="IPR023854">
    <property type="entry name" value="PGA_deacetylase_PgaB"/>
</dbReference>
<dbReference type="Proteomes" id="UP000184263">
    <property type="component" value="Unassembled WGS sequence"/>
</dbReference>